<name>B3G2D1_PSEAI</name>
<organism evidence="1">
    <name type="scientific">Pseudomonas aeruginosa</name>
    <dbReference type="NCBI Taxonomy" id="287"/>
    <lineage>
        <taxon>Bacteria</taxon>
        <taxon>Pseudomonadati</taxon>
        <taxon>Pseudomonadota</taxon>
        <taxon>Gammaproteobacteria</taxon>
        <taxon>Pseudomonadales</taxon>
        <taxon>Pseudomonadaceae</taxon>
        <taxon>Pseudomonas</taxon>
    </lineage>
</organism>
<evidence type="ECO:0000313" key="1">
    <source>
        <dbReference type="EMBL" id="ACD39193.1"/>
    </source>
</evidence>
<protein>
    <recommendedName>
        <fullName evidence="2">Lipoprotein</fullName>
    </recommendedName>
</protein>
<sequence length="457" mass="50797">MDFKTCEITVMGNGMKLKSLAMAVPLALAGCDFVNDQKLNFAHQEYMQECFATFSNSCNDKAIDYNIMLLEVIKGKMIAAGPERLDLKGESAERFEEHVEKSIGKMVETFEVMRPGFFTRVFMGGFEPFDGKSVRIIEASDADELFSAILEEYTKRLLENRKKLQEVWEQAPNMVSEAPKPVESLKEEPVQSASQDVEANGLKVAVDAAIIEHAQQNAASEYGEARRYLQVDFDGNGSTDAVVMYTLEPINGGNYSNQYLVPLIHNGDAWEAKTRLDIMNSASDLADEGNGVLSYVELSHGPDDADCCPSMETKRLYKWNGSILQEYKSDGVVPTQASSKPLAEPPFYSVLTLNDSSDEKEVTTKRVLECSMASKLVGQLASIDIIADKINQTGLANAINPNPEIMADYHQMIKKDWSLKDMNRASQDEYLVGIYNSEFCHKLHEQPAIQVSDVPAD</sequence>
<evidence type="ECO:0008006" key="2">
    <source>
        <dbReference type="Google" id="ProtNLM"/>
    </source>
</evidence>
<proteinExistence type="predicted"/>
<dbReference type="PROSITE" id="PS51257">
    <property type="entry name" value="PROKAR_LIPOPROTEIN"/>
    <property type="match status" value="1"/>
</dbReference>
<gene>
    <name evidence="1" type="ORF">PACL_0405</name>
</gene>
<dbReference type="AlphaFoldDB" id="B3G2D1"/>
<accession>B3G2D1</accession>
<reference evidence="1" key="1">
    <citation type="journal article" date="2008" name="Genomics">
        <title>Large-insert genome analysis technology detects structural variation in Pseudomonas aeruginosa clinical strains from cystic fibrosis patients.</title>
        <authorList>
            <person name="Hayden H.S."/>
            <person name="Gillett W."/>
            <person name="Saenphimmachak C."/>
            <person name="Lim R."/>
            <person name="Zhou Y."/>
            <person name="Jacobs M.A."/>
            <person name="Chang J."/>
            <person name="Rohmer L."/>
            <person name="D'Argenio D.A."/>
            <person name="Palmieri A."/>
            <person name="Levy R."/>
            <person name="Haugen E."/>
            <person name="Wong G.K."/>
            <person name="Brittnacher M.J."/>
            <person name="Burns J.L."/>
            <person name="Miller S.I."/>
            <person name="Olson M.V."/>
            <person name="Kaul R."/>
        </authorList>
    </citation>
    <scope>NUCLEOTIDE SEQUENCE</scope>
    <source>
        <strain evidence="1">PACS171b</strain>
    </source>
</reference>
<dbReference type="RefSeq" id="WP_208537303.1">
    <property type="nucleotide sequence ID" value="NZ_CAADLD010000006.1"/>
</dbReference>
<dbReference type="EMBL" id="EU595750">
    <property type="protein sequence ID" value="ACD39193.1"/>
    <property type="molecule type" value="Genomic_DNA"/>
</dbReference>